<dbReference type="Proteomes" id="UP000053669">
    <property type="component" value="Unassembled WGS sequence"/>
</dbReference>
<evidence type="ECO:0000313" key="1">
    <source>
        <dbReference type="EMBL" id="KUN63935.1"/>
    </source>
</evidence>
<proteinExistence type="predicted"/>
<sequence length="354" mass="36733">MKWNYQALLRGNVKRRLIGSAVALAVLGAGYYGFQLQYPADKTARVCSGMLPVDPVLSLAGKSKLSLLGLGFHVSSKQFDVSSDVTEPSGLATTCDVDGVVISIETTSGAHNAYGFYSFQRDQESFPVPLDAGWQGFMVTDEDEATASVLLSCKNWTPEEGSGILVVGESPYGREATQAVRLDLARTVTGAAQRAAEKTGCATEPGDSGKLTAPAAEATTVPASDATGTCKGMTASKKVRETAAGTSPAEECLLVGGLQLAAAYGPFSDASQAVVNGKYGGHDTPSGVDRSTAWTSATCPGALGIGYYHASPVEGSDRKFSSDPLTKEERADLEHFAEQSAARHGCSTPTGSAP</sequence>
<gene>
    <name evidence="1" type="ORF">AQJ46_30505</name>
</gene>
<dbReference type="AlphaFoldDB" id="A0A101RYA7"/>
<comment type="caution">
    <text evidence="1">The sequence shown here is derived from an EMBL/GenBank/DDBJ whole genome shotgun (WGS) entry which is preliminary data.</text>
</comment>
<evidence type="ECO:0000313" key="2">
    <source>
        <dbReference type="Proteomes" id="UP000053669"/>
    </source>
</evidence>
<accession>A0A101RYA7</accession>
<reference evidence="1 2" key="1">
    <citation type="submission" date="2015-10" db="EMBL/GenBank/DDBJ databases">
        <title>Draft genome sequence of Streptomyces canus DSM 40017, type strain for the species Streptomyces canus.</title>
        <authorList>
            <person name="Ruckert C."/>
            <person name="Winkler A."/>
            <person name="Kalinowski J."/>
            <person name="Kampfer P."/>
            <person name="Glaeser S."/>
        </authorList>
    </citation>
    <scope>NUCLEOTIDE SEQUENCE [LARGE SCALE GENOMIC DNA]</scope>
    <source>
        <strain evidence="1 2">DSM 40017</strain>
    </source>
</reference>
<dbReference type="STRING" id="58343.AQJ46_30505"/>
<name>A0A101RYA7_9ACTN</name>
<dbReference type="EMBL" id="LMWU01000030">
    <property type="protein sequence ID" value="KUN63935.1"/>
    <property type="molecule type" value="Genomic_DNA"/>
</dbReference>
<organism evidence="1 2">
    <name type="scientific">Streptomyces canus</name>
    <dbReference type="NCBI Taxonomy" id="58343"/>
    <lineage>
        <taxon>Bacteria</taxon>
        <taxon>Bacillati</taxon>
        <taxon>Actinomycetota</taxon>
        <taxon>Actinomycetes</taxon>
        <taxon>Kitasatosporales</taxon>
        <taxon>Streptomycetaceae</taxon>
        <taxon>Streptomyces</taxon>
        <taxon>Streptomyces aurantiacus group</taxon>
    </lineage>
</organism>
<protein>
    <submittedName>
        <fullName evidence="1">Uncharacterized protein</fullName>
    </submittedName>
</protein>